<protein>
    <submittedName>
        <fullName evidence="2">Uncharacterized protein</fullName>
    </submittedName>
</protein>
<keyword evidence="3" id="KW-1185">Reference proteome</keyword>
<accession>A0AAE1Q6F2</accession>
<dbReference type="AlphaFoldDB" id="A0AAE1Q6F2"/>
<organism evidence="2 3">
    <name type="scientific">Petrolisthes manimaculis</name>
    <dbReference type="NCBI Taxonomy" id="1843537"/>
    <lineage>
        <taxon>Eukaryota</taxon>
        <taxon>Metazoa</taxon>
        <taxon>Ecdysozoa</taxon>
        <taxon>Arthropoda</taxon>
        <taxon>Crustacea</taxon>
        <taxon>Multicrustacea</taxon>
        <taxon>Malacostraca</taxon>
        <taxon>Eumalacostraca</taxon>
        <taxon>Eucarida</taxon>
        <taxon>Decapoda</taxon>
        <taxon>Pleocyemata</taxon>
        <taxon>Anomura</taxon>
        <taxon>Galatheoidea</taxon>
        <taxon>Porcellanidae</taxon>
        <taxon>Petrolisthes</taxon>
    </lineage>
</organism>
<feature type="compositionally biased region" description="Basic and acidic residues" evidence="1">
    <location>
        <begin position="1"/>
        <end position="15"/>
    </location>
</feature>
<evidence type="ECO:0000313" key="3">
    <source>
        <dbReference type="Proteomes" id="UP001292094"/>
    </source>
</evidence>
<proteinExistence type="predicted"/>
<evidence type="ECO:0000313" key="2">
    <source>
        <dbReference type="EMBL" id="KAK4320440.1"/>
    </source>
</evidence>
<dbReference type="Proteomes" id="UP001292094">
    <property type="component" value="Unassembled WGS sequence"/>
</dbReference>
<evidence type="ECO:0000256" key="1">
    <source>
        <dbReference type="SAM" id="MobiDB-lite"/>
    </source>
</evidence>
<dbReference type="EMBL" id="JAWZYT010000669">
    <property type="protein sequence ID" value="KAK4320440.1"/>
    <property type="molecule type" value="Genomic_DNA"/>
</dbReference>
<feature type="compositionally biased region" description="Basic and acidic residues" evidence="1">
    <location>
        <begin position="29"/>
        <end position="70"/>
    </location>
</feature>
<reference evidence="2" key="1">
    <citation type="submission" date="2023-11" db="EMBL/GenBank/DDBJ databases">
        <title>Genome assemblies of two species of porcelain crab, Petrolisthes cinctipes and Petrolisthes manimaculis (Anomura: Porcellanidae).</title>
        <authorList>
            <person name="Angst P."/>
        </authorList>
    </citation>
    <scope>NUCLEOTIDE SEQUENCE</scope>
    <source>
        <strain evidence="2">PB745_02</strain>
        <tissue evidence="2">Gill</tissue>
    </source>
</reference>
<feature type="region of interest" description="Disordered" evidence="1">
    <location>
        <begin position="1"/>
        <end position="79"/>
    </location>
</feature>
<name>A0AAE1Q6F2_9EUCA</name>
<sequence length="164" mass="18007">MKGRDFKEKKKEIGKTQEANAVMKNGIAEGDHKARTGKEDKLGSEVRTGKGREEMTDKDDGKTNENKTEGGDVVTGSKDEFLGRDVGDELRVKRNDTNTGEEEEEVLLEKVLTAVGVGRWQIPLILTALISKYCTQVANCSKNLSAVEFGHSTPSFDDNSCLLN</sequence>
<gene>
    <name evidence="2" type="ORF">Pmani_008699</name>
</gene>
<comment type="caution">
    <text evidence="2">The sequence shown here is derived from an EMBL/GenBank/DDBJ whole genome shotgun (WGS) entry which is preliminary data.</text>
</comment>